<accession>A0A090M0R0</accession>
<comment type="cofactor">
    <cofactor evidence="8">
        <name>Zn(2+)</name>
        <dbReference type="ChEBI" id="CHEBI:29105"/>
    </cofactor>
    <text evidence="8">Binds 1 zinc ion.</text>
</comment>
<dbReference type="Proteomes" id="UP000009170">
    <property type="component" value="Unassembled WGS sequence"/>
</dbReference>
<feature type="active site" description="Proton donor" evidence="6">
    <location>
        <position position="121"/>
    </location>
</feature>
<keyword evidence="11" id="KW-1185">Reference proteome</keyword>
<dbReference type="CDD" id="cd01283">
    <property type="entry name" value="cytidine_deaminase"/>
    <property type="match status" value="1"/>
</dbReference>
<comment type="caution">
    <text evidence="10">The sequence shown here is derived from an EMBL/GenBank/DDBJ whole genome shotgun (WGS) entry which is preliminary data.</text>
</comment>
<evidence type="ECO:0000313" key="11">
    <source>
        <dbReference type="Proteomes" id="UP000009170"/>
    </source>
</evidence>
<evidence type="ECO:0000313" key="10">
    <source>
        <dbReference type="EMBL" id="CEF97825.1"/>
    </source>
</evidence>
<dbReference type="PROSITE" id="PS51747">
    <property type="entry name" value="CYT_DCMP_DEAMINASES_2"/>
    <property type="match status" value="2"/>
</dbReference>
<protein>
    <submittedName>
        <fullName evidence="10">Cytidine/deoxycytidylate deaminase, zinc-binding domain</fullName>
    </submittedName>
</protein>
<keyword evidence="3 8" id="KW-0479">Metal-binding</keyword>
<name>A0A090M0R0_OSTTA</name>
<reference evidence="10 11" key="2">
    <citation type="journal article" date="2014" name="BMC Genomics">
        <title>An improved genome of the model marine alga Ostreococcus tauri unfolds by assessing Illumina de novo assemblies.</title>
        <authorList>
            <person name="Blanc-Mathieu R."/>
            <person name="Verhelst B."/>
            <person name="Derelle E."/>
            <person name="Rombauts S."/>
            <person name="Bouget F.Y."/>
            <person name="Carre I."/>
            <person name="Chateau A."/>
            <person name="Eyre-Walker A."/>
            <person name="Grimsley N."/>
            <person name="Moreau H."/>
            <person name="Piegu B."/>
            <person name="Rivals E."/>
            <person name="Schackwitz W."/>
            <person name="Van de Peer Y."/>
            <person name="Piganeau G."/>
        </authorList>
    </citation>
    <scope>NUCLEOTIDE SEQUENCE [LARGE SCALE GENOMIC DNA]</scope>
    <source>
        <strain evidence="11">OTTH 0595 / CCAP 157/2 / RCC745</strain>
    </source>
</reference>
<dbReference type="Gene3D" id="3.40.140.10">
    <property type="entry name" value="Cytidine Deaminase, domain 2"/>
    <property type="match status" value="2"/>
</dbReference>
<dbReference type="InterPro" id="IPR050202">
    <property type="entry name" value="Cyt/Deoxycyt_deaminase"/>
</dbReference>
<evidence type="ECO:0000259" key="9">
    <source>
        <dbReference type="PROSITE" id="PS51747"/>
    </source>
</evidence>
<dbReference type="InterPro" id="IPR016193">
    <property type="entry name" value="Cytidine_deaminase-like"/>
</dbReference>
<feature type="domain" description="CMP/dCMP-type deaminase" evidence="9">
    <location>
        <begin position="65"/>
        <end position="184"/>
    </location>
</feature>
<dbReference type="InterPro" id="IPR013171">
    <property type="entry name" value="Cyd/dCyd_deaminase_Zn-bd"/>
</dbReference>
<dbReference type="PANTHER" id="PTHR11644">
    <property type="entry name" value="CYTIDINE DEAMINASE"/>
    <property type="match status" value="1"/>
</dbReference>
<feature type="binding site" evidence="7">
    <location>
        <begin position="106"/>
        <end position="108"/>
    </location>
    <ligand>
        <name>substrate</name>
    </ligand>
</feature>
<dbReference type="GO" id="GO:0055086">
    <property type="term" value="P:nucleobase-containing small molecule metabolic process"/>
    <property type="evidence" value="ECO:0007669"/>
    <property type="project" value="UniProtKB-ARBA"/>
</dbReference>
<evidence type="ECO:0000256" key="7">
    <source>
        <dbReference type="PIRSR" id="PIRSR006334-2"/>
    </source>
</evidence>
<dbReference type="PANTHER" id="PTHR11644:SF2">
    <property type="entry name" value="CYTIDINE DEAMINASE"/>
    <property type="match status" value="1"/>
</dbReference>
<keyword evidence="5 8" id="KW-0862">Zinc</keyword>
<dbReference type="PROSITE" id="PS00903">
    <property type="entry name" value="CYT_DCMP_DEAMINASES_1"/>
    <property type="match status" value="1"/>
</dbReference>
<reference evidence="11" key="1">
    <citation type="journal article" date="2006" name="Proc. Natl. Acad. Sci. U.S.A.">
        <title>Genome analysis of the smallest free-living eukaryote Ostreococcus tauri unveils many unique features.</title>
        <authorList>
            <person name="Derelle E."/>
            <person name="Ferraz C."/>
            <person name="Rombauts S."/>
            <person name="Rouze P."/>
            <person name="Worden A.Z."/>
            <person name="Robbens S."/>
            <person name="Partensky F."/>
            <person name="Degroeve S."/>
            <person name="Echeynie S."/>
            <person name="Cooke R."/>
            <person name="Saeys Y."/>
            <person name="Wuyts J."/>
            <person name="Jabbari K."/>
            <person name="Bowler C."/>
            <person name="Panaud O."/>
            <person name="Piegu B."/>
            <person name="Ball S.G."/>
            <person name="Ral J.-P."/>
            <person name="Bouget F.-Y."/>
            <person name="Piganeau G."/>
            <person name="De Baets B."/>
            <person name="Picard A."/>
            <person name="Delseny M."/>
            <person name="Demaille J."/>
            <person name="Van de Peer Y."/>
            <person name="Moreau H."/>
        </authorList>
    </citation>
    <scope>NUCLEOTIDE SEQUENCE [LARGE SCALE GENOMIC DNA]</scope>
    <source>
        <strain evidence="11">OTTH 0595 / CCAP 157/2 / RCC745</strain>
    </source>
</reference>
<dbReference type="InterPro" id="IPR002125">
    <property type="entry name" value="CMP_dCMP_dom"/>
</dbReference>
<dbReference type="GO" id="GO:0008270">
    <property type="term" value="F:zinc ion binding"/>
    <property type="evidence" value="ECO:0007669"/>
    <property type="project" value="InterPro"/>
</dbReference>
<evidence type="ECO:0000256" key="4">
    <source>
        <dbReference type="ARBA" id="ARBA00022801"/>
    </source>
</evidence>
<dbReference type="Pfam" id="PF08211">
    <property type="entry name" value="dCMP_cyt_deam_2"/>
    <property type="match status" value="1"/>
</dbReference>
<dbReference type="InParanoid" id="A0A090M0R0"/>
<comment type="subunit">
    <text evidence="2">Homodimer.</text>
</comment>
<dbReference type="PIRSF" id="PIRSF006334">
    <property type="entry name" value="Cdd_plus_pseudo"/>
    <property type="match status" value="1"/>
</dbReference>
<evidence type="ECO:0000256" key="6">
    <source>
        <dbReference type="PIRSR" id="PIRSR006334-1"/>
    </source>
</evidence>
<sequence length="340" mass="37458">MSAPRDASPARVRKLEKHRDTLIATAIERAKSGALPCPPFVVDEFLVTDIAEAMYFARHCTGVESHHDVLLPLAERARELARPPTSKFHVGACALGASGRAYLGVNVEIPGVPLNHSVHAEQFALVIAMACGERRIEAIATTEAPCGHCRQFMNELRDGQDLKVVTKDWRLPLRELLPHAFGPMDLISDMPLLLEDQGVRLGCRGQEGENALKFLNGRGPLREDELDHGWRELLGFTDAALNKSYTPYTKSPAGIAVRTSCGAVTTGWALECAAYNPSMSPLQVVITRMVAMGKDLTTIERVVLREFCDSAVRYDETVRLAVHKMTDGRADFFVVHHNQP</sequence>
<dbReference type="STRING" id="70448.A0A090M0R0"/>
<feature type="binding site" evidence="8">
    <location>
        <position position="119"/>
    </location>
    <ligand>
        <name>Zn(2+)</name>
        <dbReference type="ChEBI" id="CHEBI:29105"/>
        <note>catalytic</note>
    </ligand>
</feature>
<dbReference type="InterPro" id="IPR016192">
    <property type="entry name" value="APOBEC/CMP_deaminase_Zn-bd"/>
</dbReference>
<dbReference type="GO" id="GO:0042802">
    <property type="term" value="F:identical protein binding"/>
    <property type="evidence" value="ECO:0007669"/>
    <property type="project" value="UniProtKB-ARBA"/>
</dbReference>
<evidence type="ECO:0000256" key="2">
    <source>
        <dbReference type="ARBA" id="ARBA00011738"/>
    </source>
</evidence>
<dbReference type="GeneID" id="9835184"/>
<dbReference type="EMBL" id="CAID01000005">
    <property type="protein sequence ID" value="CEF97825.1"/>
    <property type="molecule type" value="Genomic_DNA"/>
</dbReference>
<evidence type="ECO:0000256" key="8">
    <source>
        <dbReference type="PIRSR" id="PIRSR006334-3"/>
    </source>
</evidence>
<dbReference type="Pfam" id="PF00383">
    <property type="entry name" value="dCMP_cyt_deam_1"/>
    <property type="match status" value="1"/>
</dbReference>
<dbReference type="GO" id="GO:0005829">
    <property type="term" value="C:cytosol"/>
    <property type="evidence" value="ECO:0007669"/>
    <property type="project" value="TreeGrafter"/>
</dbReference>
<feature type="domain" description="CMP/dCMP-type deaminase" evidence="9">
    <location>
        <begin position="228"/>
        <end position="340"/>
    </location>
</feature>
<evidence type="ECO:0000256" key="3">
    <source>
        <dbReference type="ARBA" id="ARBA00022723"/>
    </source>
</evidence>
<organism evidence="10 11">
    <name type="scientific">Ostreococcus tauri</name>
    <name type="common">Marine green alga</name>
    <dbReference type="NCBI Taxonomy" id="70448"/>
    <lineage>
        <taxon>Eukaryota</taxon>
        <taxon>Viridiplantae</taxon>
        <taxon>Chlorophyta</taxon>
        <taxon>Mamiellophyceae</taxon>
        <taxon>Mamiellales</taxon>
        <taxon>Bathycoccaceae</taxon>
        <taxon>Ostreococcus</taxon>
    </lineage>
</organism>
<feature type="binding site" evidence="8">
    <location>
        <position position="146"/>
    </location>
    <ligand>
        <name>Zn(2+)</name>
        <dbReference type="ChEBI" id="CHEBI:29105"/>
        <note>catalytic</note>
    </ligand>
</feature>
<proteinExistence type="inferred from homology"/>
<dbReference type="OrthoDB" id="414540at2759"/>
<keyword evidence="4" id="KW-0378">Hydrolase</keyword>
<dbReference type="GO" id="GO:0004126">
    <property type="term" value="F:cytidine deaminase activity"/>
    <property type="evidence" value="ECO:0007669"/>
    <property type="project" value="InterPro"/>
</dbReference>
<dbReference type="GO" id="GO:0072527">
    <property type="term" value="P:pyrimidine-containing compound metabolic process"/>
    <property type="evidence" value="ECO:0007669"/>
    <property type="project" value="UniProtKB-ARBA"/>
</dbReference>
<dbReference type="AlphaFoldDB" id="A0A090M0R0"/>
<comment type="similarity">
    <text evidence="1">Belongs to the cytidine and deoxycytidylate deaminase family.</text>
</comment>
<gene>
    <name evidence="10" type="ORF">OT_ostta05g00400</name>
</gene>
<dbReference type="SUPFAM" id="SSF53927">
    <property type="entry name" value="Cytidine deaminase-like"/>
    <property type="match status" value="2"/>
</dbReference>
<evidence type="ECO:0000256" key="5">
    <source>
        <dbReference type="ARBA" id="ARBA00022833"/>
    </source>
</evidence>
<evidence type="ECO:0000256" key="1">
    <source>
        <dbReference type="ARBA" id="ARBA00006576"/>
    </source>
</evidence>
<dbReference type="FunCoup" id="A0A090M0R0">
    <property type="interactions" value="89"/>
</dbReference>
<dbReference type="RefSeq" id="XP_003079137.2">
    <property type="nucleotide sequence ID" value="XM_003079089.2"/>
</dbReference>
<feature type="binding site" evidence="8">
    <location>
        <position position="149"/>
    </location>
    <ligand>
        <name>Zn(2+)</name>
        <dbReference type="ChEBI" id="CHEBI:29105"/>
        <note>catalytic</note>
    </ligand>
</feature>
<dbReference type="KEGG" id="ota:OT_ostta05g00400"/>